<dbReference type="GeneID" id="61223176"/>
<dbReference type="AlphaFoldDB" id="A0A068VUF0"/>
<organism evidence="1">
    <name type="scientific">Propionibacterium freudenreichii subsp. freudenreichii</name>
    <dbReference type="NCBI Taxonomy" id="66712"/>
    <lineage>
        <taxon>Bacteria</taxon>
        <taxon>Bacillati</taxon>
        <taxon>Actinomycetota</taxon>
        <taxon>Actinomycetes</taxon>
        <taxon>Propionibacteriales</taxon>
        <taxon>Propionibacteriaceae</taxon>
        <taxon>Propionibacterium</taxon>
    </lineage>
</organism>
<keyword evidence="1" id="KW-0378">Hydrolase</keyword>
<dbReference type="GO" id="GO:0006796">
    <property type="term" value="P:phosphate-containing compound metabolic process"/>
    <property type="evidence" value="ECO:0007669"/>
    <property type="project" value="InterPro"/>
</dbReference>
<dbReference type="GO" id="GO:0000287">
    <property type="term" value="F:magnesium ion binding"/>
    <property type="evidence" value="ECO:0007669"/>
    <property type="project" value="InterPro"/>
</dbReference>
<gene>
    <name evidence="1" type="primary">ppa</name>
    <name evidence="1" type="ORF">PFCIRM138_00420</name>
</gene>
<name>A0A068VUF0_PROFF</name>
<dbReference type="GO" id="GO:0005737">
    <property type="term" value="C:cytoplasm"/>
    <property type="evidence" value="ECO:0007669"/>
    <property type="project" value="InterPro"/>
</dbReference>
<proteinExistence type="predicted"/>
<dbReference type="EC" id="3.6.1.1" evidence="1"/>
<protein>
    <submittedName>
        <fullName evidence="1">Inorganic pyrophosphatase</fullName>
        <ecNumber evidence="1">3.6.1.1</ecNumber>
    </submittedName>
</protein>
<accession>A0A068VUF0</accession>
<dbReference type="PATRIC" id="fig|66712.6.peg.2301"/>
<dbReference type="RefSeq" id="WP_013162181.1">
    <property type="nucleotide sequence ID" value="NZ_CP010341.1"/>
</dbReference>
<evidence type="ECO:0000313" key="1">
    <source>
        <dbReference type="EMBL" id="CEP27239.1"/>
    </source>
</evidence>
<dbReference type="GO" id="GO:0004427">
    <property type="term" value="F:inorganic diphosphate phosphatase activity"/>
    <property type="evidence" value="ECO:0007669"/>
    <property type="project" value="UniProtKB-EC"/>
</dbReference>
<dbReference type="EMBL" id="LM676431">
    <property type="protein sequence ID" value="CEP27239.1"/>
    <property type="molecule type" value="Genomic_DNA"/>
</dbReference>
<dbReference type="InterPro" id="IPR036649">
    <property type="entry name" value="Pyrophosphatase_sf"/>
</dbReference>
<dbReference type="SUPFAM" id="SSF50324">
    <property type="entry name" value="Inorganic pyrophosphatase"/>
    <property type="match status" value="1"/>
</dbReference>
<dbReference type="KEGG" id="pfre:RM25_2249"/>
<reference evidence="1" key="1">
    <citation type="submission" date="2014-08" db="EMBL/GenBank/DDBJ databases">
        <authorList>
            <person name="Falentin Helene"/>
        </authorList>
    </citation>
    <scope>NUCLEOTIDE SEQUENCE</scope>
</reference>
<sequence>MGDKGFNTSFEGPLFRELLSRPVRLDRPKGSRHPRFPSIVYPVDYGYVDLKSVDGEGLDVFVGTLPEHRVTGVILCLDLMKQELEPKVLISCTSEEIGIVRNFLEQELHMLVWSSSDAA</sequence>